<sequence length="185" mass="19749">MITRSAWVLGIAPVLLAGAAAAQPVQPYRDWILGFRFVPPPGWRVLESQDKLGEVSLLEPASKTLLLISVAPAPGQKDDGRPATPAQLAQLGRVYQRRLAQSRLGSTYKQFGLLAAQPGRVGNFNTATLLFKGVPVVPSTPEGRVLVSVGGDRDRLVTLVVVGPSTFYPRVQPAAAAVARSFQLD</sequence>
<keyword evidence="3" id="KW-1185">Reference proteome</keyword>
<reference evidence="2 3" key="1">
    <citation type="journal article" date="2021" name="Genome Biol. Evol.">
        <title>Complete Genome Sequencing of a Novel Gloeobacter Species from a Waterfall Cave in Mexico.</title>
        <authorList>
            <person name="Saw J.H."/>
            <person name="Cardona T."/>
            <person name="Montejano G."/>
        </authorList>
    </citation>
    <scope>NUCLEOTIDE SEQUENCE [LARGE SCALE GENOMIC DNA]</scope>
    <source>
        <strain evidence="2">MG652769</strain>
    </source>
</reference>
<protein>
    <recommendedName>
        <fullName evidence="4">PsbP C-terminal domain-containing protein</fullName>
    </recommendedName>
</protein>
<feature type="chain" id="PRO_5045817667" description="PsbP C-terminal domain-containing protein" evidence="1">
    <location>
        <begin position="23"/>
        <end position="185"/>
    </location>
</feature>
<evidence type="ECO:0000313" key="2">
    <source>
        <dbReference type="EMBL" id="UFP96099.1"/>
    </source>
</evidence>
<evidence type="ECO:0000256" key="1">
    <source>
        <dbReference type="SAM" id="SignalP"/>
    </source>
</evidence>
<gene>
    <name evidence="2" type="ORF">ISF26_07780</name>
</gene>
<dbReference type="Gene3D" id="3.40.1000.10">
    <property type="entry name" value="Mog1/PsbP, alpha/beta/alpha sandwich"/>
    <property type="match status" value="1"/>
</dbReference>
<evidence type="ECO:0008006" key="4">
    <source>
        <dbReference type="Google" id="ProtNLM"/>
    </source>
</evidence>
<organism evidence="2 3">
    <name type="scientific">Gloeobacter morelensis MG652769</name>
    <dbReference type="NCBI Taxonomy" id="2781736"/>
    <lineage>
        <taxon>Bacteria</taxon>
        <taxon>Bacillati</taxon>
        <taxon>Cyanobacteriota</taxon>
        <taxon>Cyanophyceae</taxon>
        <taxon>Gloeobacterales</taxon>
        <taxon>Gloeobacteraceae</taxon>
        <taxon>Gloeobacter</taxon>
        <taxon>Gloeobacter morelensis</taxon>
    </lineage>
</organism>
<dbReference type="RefSeq" id="WP_230843342.1">
    <property type="nucleotide sequence ID" value="NZ_CP063845.1"/>
</dbReference>
<keyword evidence="1" id="KW-0732">Signal</keyword>
<name>A0ABY3PR29_9CYAN</name>
<dbReference type="Proteomes" id="UP001054846">
    <property type="component" value="Chromosome"/>
</dbReference>
<proteinExistence type="predicted"/>
<evidence type="ECO:0000313" key="3">
    <source>
        <dbReference type="Proteomes" id="UP001054846"/>
    </source>
</evidence>
<accession>A0ABY3PR29</accession>
<dbReference type="EMBL" id="CP063845">
    <property type="protein sequence ID" value="UFP96099.1"/>
    <property type="molecule type" value="Genomic_DNA"/>
</dbReference>
<feature type="signal peptide" evidence="1">
    <location>
        <begin position="1"/>
        <end position="22"/>
    </location>
</feature>